<dbReference type="Gene3D" id="2.60.40.2380">
    <property type="match status" value="1"/>
</dbReference>
<dbReference type="Gene3D" id="3.30.565.10">
    <property type="entry name" value="Histidine kinase-like ATPase, C-terminal domain"/>
    <property type="match status" value="1"/>
</dbReference>
<dbReference type="InterPro" id="IPR003661">
    <property type="entry name" value="HisK_dim/P_dom"/>
</dbReference>
<feature type="transmembrane region" description="Helical" evidence="5">
    <location>
        <begin position="303"/>
        <end position="326"/>
    </location>
</feature>
<evidence type="ECO:0000313" key="8">
    <source>
        <dbReference type="Proteomes" id="UP000077667"/>
    </source>
</evidence>
<feature type="domain" description="Histidine kinase" evidence="6">
    <location>
        <begin position="466"/>
        <end position="715"/>
    </location>
</feature>
<dbReference type="CDD" id="cd00082">
    <property type="entry name" value="HisKA"/>
    <property type="match status" value="1"/>
</dbReference>
<dbReference type="PROSITE" id="PS50109">
    <property type="entry name" value="HIS_KIN"/>
    <property type="match status" value="1"/>
</dbReference>
<dbReference type="InterPro" id="IPR036097">
    <property type="entry name" value="HisK_dim/P_sf"/>
</dbReference>
<dbReference type="STRING" id="1176587.A8C56_03450"/>
<evidence type="ECO:0000256" key="2">
    <source>
        <dbReference type="ARBA" id="ARBA00012438"/>
    </source>
</evidence>
<dbReference type="InterPro" id="IPR036890">
    <property type="entry name" value="HATPase_C_sf"/>
</dbReference>
<feature type="transmembrane region" description="Helical" evidence="5">
    <location>
        <begin position="358"/>
        <end position="384"/>
    </location>
</feature>
<dbReference type="PRINTS" id="PR00344">
    <property type="entry name" value="BCTRLSENSOR"/>
</dbReference>
<feature type="transmembrane region" description="Helical" evidence="5">
    <location>
        <begin position="333"/>
        <end position="352"/>
    </location>
</feature>
<feature type="transmembrane region" description="Helical" evidence="5">
    <location>
        <begin position="244"/>
        <end position="268"/>
    </location>
</feature>
<evidence type="ECO:0000256" key="5">
    <source>
        <dbReference type="SAM" id="Phobius"/>
    </source>
</evidence>
<evidence type="ECO:0000256" key="3">
    <source>
        <dbReference type="ARBA" id="ARBA00022553"/>
    </source>
</evidence>
<dbReference type="KEGG" id="nia:A8C56_03450"/>
<feature type="transmembrane region" description="Helical" evidence="5">
    <location>
        <begin position="280"/>
        <end position="297"/>
    </location>
</feature>
<dbReference type="Gene3D" id="1.10.287.130">
    <property type="match status" value="1"/>
</dbReference>
<organism evidence="7 8">
    <name type="scientific">Niabella ginsenosidivorans</name>
    <dbReference type="NCBI Taxonomy" id="1176587"/>
    <lineage>
        <taxon>Bacteria</taxon>
        <taxon>Pseudomonadati</taxon>
        <taxon>Bacteroidota</taxon>
        <taxon>Chitinophagia</taxon>
        <taxon>Chitinophagales</taxon>
        <taxon>Chitinophagaceae</taxon>
        <taxon>Niabella</taxon>
    </lineage>
</organism>
<dbReference type="SMART" id="SM00387">
    <property type="entry name" value="HATPase_c"/>
    <property type="match status" value="1"/>
</dbReference>
<evidence type="ECO:0000256" key="1">
    <source>
        <dbReference type="ARBA" id="ARBA00000085"/>
    </source>
</evidence>
<protein>
    <recommendedName>
        <fullName evidence="2">histidine kinase</fullName>
        <ecNumber evidence="2">2.7.13.3</ecNumber>
    </recommendedName>
</protein>
<keyword evidence="5" id="KW-0472">Membrane</keyword>
<dbReference type="SMART" id="SM00388">
    <property type="entry name" value="HisKA"/>
    <property type="match status" value="1"/>
</dbReference>
<dbReference type="InterPro" id="IPR003594">
    <property type="entry name" value="HATPase_dom"/>
</dbReference>
<proteinExistence type="predicted"/>
<dbReference type="EC" id="2.7.13.3" evidence="2"/>
<feature type="coiled-coil region" evidence="4">
    <location>
        <begin position="423"/>
        <end position="457"/>
    </location>
</feature>
<dbReference type="InterPro" id="IPR004358">
    <property type="entry name" value="Sig_transdc_His_kin-like_C"/>
</dbReference>
<keyword evidence="3" id="KW-0597">Phosphoprotein</keyword>
<reference evidence="7 8" key="1">
    <citation type="submission" date="2016-05" db="EMBL/GenBank/DDBJ databases">
        <title>Niabella ginsenosidivorans BS26 whole genome sequencing.</title>
        <authorList>
            <person name="Im W.T."/>
            <person name="Siddiqi M.Z."/>
        </authorList>
    </citation>
    <scope>NUCLEOTIDE SEQUENCE [LARGE SCALE GENOMIC DNA]</scope>
    <source>
        <strain evidence="7 8">BS26</strain>
    </source>
</reference>
<dbReference type="EMBL" id="CP015772">
    <property type="protein sequence ID" value="ANH80165.1"/>
    <property type="molecule type" value="Genomic_DNA"/>
</dbReference>
<keyword evidence="8" id="KW-1185">Reference proteome</keyword>
<comment type="catalytic activity">
    <reaction evidence="1">
        <text>ATP + protein L-histidine = ADP + protein N-phospho-L-histidine.</text>
        <dbReference type="EC" id="2.7.13.3"/>
    </reaction>
</comment>
<sequence length="715" mass="80217">MAGSTYHRHLFLLCLYLIALAGKLSAQIAPGPDTSGITTVWDFEVFEDKTNSYQIDQVINSGGLFRKSNGNSLPVANATFWLKIRLKNYLKPWPLFLQVENPSLQRVFFYSAVQGRVIDSIHMGREYQTKYTVDEFVNFTYKIPFPATDATVVYIKIKSVSQMQIPILIGSKDRFYEKENLASLFFGIYAGIFAIMVLYHVVISFSVKDKSYVYYVFFIFFVGLTQVVLKGYGAVYLWPDNRFILMNSTALSGFLSGVATLVFTQNFLHTRLNTPRGHKIINGIIVCFVIAMGIYFLGNEYLAFNIINFLALSGSIIVLIIGMAAYKNKVPTSFYFLLAFSIFLGAVVIYVLRSNGFVAYNLLTANILEIGSSIEIVLLSLALADKINIYRKNQEIARKEALRVSTENERLIKEQNIILEKEVRSRTEELQYANEELQEAMNQIKNTQAKLVETEKMASLGQLTAGIAHEINNPINFVTSNIRPLEADVADLTEVIKMYEGLDLSKDIKPQIDQIEQFKKDIDLNYLNEEITTLLSGIKEGASRTSEIVRGLRSFARVDEANWKHVNINDGLESTILLVKNSFPKNFELIKQLGDIPKIECAAGSINQVFMNIITNAVQAIKEEQQKSNKTGRLEVTTAVEDAFVVIKIRDNGPGMPEEVKSKIFDPFFTTKDVGEGTGLGLSIVQGIIEKHNGFIEVVTGLGEGTTFIIGLPVR</sequence>
<dbReference type="Pfam" id="PF07696">
    <property type="entry name" value="7TMR-DISMED2"/>
    <property type="match status" value="1"/>
</dbReference>
<dbReference type="OrthoDB" id="9806995at2"/>
<keyword evidence="5" id="KW-1133">Transmembrane helix</keyword>
<keyword evidence="4" id="KW-0175">Coiled coil</keyword>
<evidence type="ECO:0000256" key="4">
    <source>
        <dbReference type="SAM" id="Coils"/>
    </source>
</evidence>
<dbReference type="SUPFAM" id="SSF55874">
    <property type="entry name" value="ATPase domain of HSP90 chaperone/DNA topoisomerase II/histidine kinase"/>
    <property type="match status" value="1"/>
</dbReference>
<dbReference type="InterPro" id="IPR011622">
    <property type="entry name" value="7TMR_DISM_rcpt_extracell_dom2"/>
</dbReference>
<dbReference type="InterPro" id="IPR011623">
    <property type="entry name" value="7TMR_DISM_rcpt_extracell_dom1"/>
</dbReference>
<dbReference type="SUPFAM" id="SSF47384">
    <property type="entry name" value="Homodimeric domain of signal transducing histidine kinase"/>
    <property type="match status" value="1"/>
</dbReference>
<evidence type="ECO:0000313" key="7">
    <source>
        <dbReference type="EMBL" id="ANH80165.1"/>
    </source>
</evidence>
<dbReference type="Pfam" id="PF07695">
    <property type="entry name" value="7TMR-DISM_7TM"/>
    <property type="match status" value="1"/>
</dbReference>
<feature type="transmembrane region" description="Helical" evidence="5">
    <location>
        <begin position="181"/>
        <end position="202"/>
    </location>
</feature>
<accession>A0A1A9HYJ4</accession>
<dbReference type="PANTHER" id="PTHR43065">
    <property type="entry name" value="SENSOR HISTIDINE KINASE"/>
    <property type="match status" value="1"/>
</dbReference>
<dbReference type="AlphaFoldDB" id="A0A1A9HYJ4"/>
<dbReference type="Proteomes" id="UP000077667">
    <property type="component" value="Chromosome"/>
</dbReference>
<dbReference type="InterPro" id="IPR005467">
    <property type="entry name" value="His_kinase_dom"/>
</dbReference>
<name>A0A1A9HYJ4_9BACT</name>
<keyword evidence="5" id="KW-0812">Transmembrane</keyword>
<dbReference type="RefSeq" id="WP_067752092.1">
    <property type="nucleotide sequence ID" value="NZ_CP015772.1"/>
</dbReference>
<gene>
    <name evidence="7" type="ORF">A8C56_03450</name>
</gene>
<dbReference type="GO" id="GO:0000155">
    <property type="term" value="F:phosphorelay sensor kinase activity"/>
    <property type="evidence" value="ECO:0007669"/>
    <property type="project" value="InterPro"/>
</dbReference>
<evidence type="ECO:0000259" key="6">
    <source>
        <dbReference type="PROSITE" id="PS50109"/>
    </source>
</evidence>
<feature type="transmembrane region" description="Helical" evidence="5">
    <location>
        <begin position="214"/>
        <end position="238"/>
    </location>
</feature>
<dbReference type="PANTHER" id="PTHR43065:SF50">
    <property type="entry name" value="HISTIDINE KINASE"/>
    <property type="match status" value="1"/>
</dbReference>
<dbReference type="Pfam" id="PF02518">
    <property type="entry name" value="HATPase_c"/>
    <property type="match status" value="1"/>
</dbReference>